<proteinExistence type="predicted"/>
<keyword evidence="3" id="KW-1185">Reference proteome</keyword>
<organism evidence="2 3">
    <name type="scientific">Azomonas agilis</name>
    <dbReference type="NCBI Taxonomy" id="116849"/>
    <lineage>
        <taxon>Bacteria</taxon>
        <taxon>Pseudomonadati</taxon>
        <taxon>Pseudomonadota</taxon>
        <taxon>Gammaproteobacteria</taxon>
        <taxon>Pseudomonadales</taxon>
        <taxon>Pseudomonadaceae</taxon>
        <taxon>Azomonas</taxon>
    </lineage>
</organism>
<evidence type="ECO:0000313" key="2">
    <source>
        <dbReference type="EMBL" id="TWH63851.1"/>
    </source>
</evidence>
<name>A0A562HYM9_9GAMM</name>
<comment type="caution">
    <text evidence="2">The sequence shown here is derived from an EMBL/GenBank/DDBJ whole genome shotgun (WGS) entry which is preliminary data.</text>
</comment>
<dbReference type="RefSeq" id="WP_144573283.1">
    <property type="nucleotide sequence ID" value="NZ_VLKG01000017.1"/>
</dbReference>
<reference evidence="2 3" key="1">
    <citation type="submission" date="2019-07" db="EMBL/GenBank/DDBJ databases">
        <title>Genomic Encyclopedia of Type Strains, Phase I: the one thousand microbial genomes (KMG-I) project.</title>
        <authorList>
            <person name="Kyrpides N."/>
        </authorList>
    </citation>
    <scope>NUCLEOTIDE SEQUENCE [LARGE SCALE GENOMIC DNA]</scope>
    <source>
        <strain evidence="2 3">DSM 375</strain>
    </source>
</reference>
<evidence type="ECO:0000256" key="1">
    <source>
        <dbReference type="SAM" id="MobiDB-lite"/>
    </source>
</evidence>
<dbReference type="OrthoDB" id="79831at2"/>
<gene>
    <name evidence="2" type="ORF">LX59_03015</name>
</gene>
<protein>
    <submittedName>
        <fullName evidence="2">Uncharacterized protein</fullName>
    </submittedName>
</protein>
<dbReference type="EMBL" id="VLKG01000017">
    <property type="protein sequence ID" value="TWH63851.1"/>
    <property type="molecule type" value="Genomic_DNA"/>
</dbReference>
<evidence type="ECO:0000313" key="3">
    <source>
        <dbReference type="Proteomes" id="UP000319627"/>
    </source>
</evidence>
<dbReference type="Proteomes" id="UP000319627">
    <property type="component" value="Unassembled WGS sequence"/>
</dbReference>
<accession>A0A562HYM9</accession>
<dbReference type="AlphaFoldDB" id="A0A562HYM9"/>
<feature type="region of interest" description="Disordered" evidence="1">
    <location>
        <begin position="217"/>
        <end position="236"/>
    </location>
</feature>
<sequence>MSNIVNTEVTMSSLELLEIVNATRAEFGESSIRNNDFLKRVKAELEGDAYESFVTAPEGGGTPMEVLQLTHDQCMLVAMRESKGVRRKVLQKLKNTEQAQLKPPVSLPPALADQLLLVETAARMLNVSESGKLHMLGIAAQRHGIDPTGLLPAYTVDAPAGGVSAEVTKSLTELTKEFGVEQSVKILNLQTEPVPAVSKKGFGRLLKLACTTARTWSAPQTPKKPSLTGMSAASMT</sequence>